<keyword evidence="2" id="KW-1185">Reference proteome</keyword>
<sequence>MKNLAKYSAKNRLEKMKLKYNNKISWQLFATKIQFNIDFRNQKLAEQKYICPICEEEIFQHSTLHHIDYDHGCQLYKLKGLQDCKLCKSICPNFHIGCSKRTVMVHHKCHQYLHNSKYLNRNREF</sequence>
<accession>A0A8J7FQQ4</accession>
<dbReference type="RefSeq" id="WP_194183544.1">
    <property type="nucleotide sequence ID" value="NZ_JADGIK010000007.1"/>
</dbReference>
<dbReference type="Proteomes" id="UP000608754">
    <property type="component" value="Unassembled WGS sequence"/>
</dbReference>
<gene>
    <name evidence="1" type="ORF">IM532_11220</name>
</gene>
<dbReference type="AlphaFoldDB" id="A0A8J7FQQ4"/>
<evidence type="ECO:0000313" key="2">
    <source>
        <dbReference type="Proteomes" id="UP000608754"/>
    </source>
</evidence>
<proteinExistence type="predicted"/>
<comment type="caution">
    <text evidence="1">The sequence shown here is derived from an EMBL/GenBank/DDBJ whole genome shotgun (WGS) entry which is preliminary data.</text>
</comment>
<reference evidence="1" key="1">
    <citation type="submission" date="2020-10" db="EMBL/GenBank/DDBJ databases">
        <authorList>
            <person name="Lu T."/>
            <person name="Wang Q."/>
            <person name="Han X."/>
        </authorList>
    </citation>
    <scope>NUCLEOTIDE SEQUENCE</scope>
    <source>
        <strain evidence="1">WQ 117</strain>
    </source>
</reference>
<organism evidence="1 2">
    <name type="scientific">Faecalibacter rhinopitheci</name>
    <dbReference type="NCBI Taxonomy" id="2779678"/>
    <lineage>
        <taxon>Bacteria</taxon>
        <taxon>Pseudomonadati</taxon>
        <taxon>Bacteroidota</taxon>
        <taxon>Flavobacteriia</taxon>
        <taxon>Flavobacteriales</taxon>
        <taxon>Weeksellaceae</taxon>
        <taxon>Faecalibacter</taxon>
    </lineage>
</organism>
<name>A0A8J7FQQ4_9FLAO</name>
<evidence type="ECO:0000313" key="1">
    <source>
        <dbReference type="EMBL" id="MBF0598004.1"/>
    </source>
</evidence>
<dbReference type="EMBL" id="JADGIK010000007">
    <property type="protein sequence ID" value="MBF0598004.1"/>
    <property type="molecule type" value="Genomic_DNA"/>
</dbReference>
<protein>
    <submittedName>
        <fullName evidence="1">Uncharacterized protein</fullName>
    </submittedName>
</protein>